<feature type="short sequence motif" description="TonB C-terminal box" evidence="10">
    <location>
        <begin position="964"/>
        <end position="981"/>
    </location>
</feature>
<sequence length="981" mass="105264">MKSTYIRKIKYAAAPLAIGLGLISVPSFAQEAADAAEEDGAAIVVTGSRISVNGLTSPSPLQTLSEGSIEQSGVVNLQELLLENPAFGTPGISRTNSNFSTASAGAATVDLRNLGSARTLVLVNGRRFVAGVPGSSSVDLNTIPTQFIDRVDILTGGASAVYGSDAVAGVVNIIYKTDFEGIEAGGQVGIAEEGDDLRRQADLTFGGSFSDGRGKFMTHLGYSKEGAVFSRDREISAIDQFFTRDPDNFFKIRQPFFSSFAPQGRFFNAPGVSVGTFDANNKFILGFSTNGDATRPADGFNRSAFRTIAIPTERYLLATNASYDVSDDIEVFFEGTYAKTKTKTELEPFPLDSADVFKATGGFFNIENRQLDADGKPTGAIVVNPFVPAQLLALLKDNNGDGLRDVAFTRRLSDVALRGNRANRDTFRILGGARGGLFGDWKWDAFYSYGETSESQVSSGQFNVVNLRNALNVKRDAAGKLVCADLDAQEDGCVPVNIFGRNTISADALRFIDAPGFLSTITTQKLAGVNAYGTLGNLFGAGDIGLAVGAEYRDEFSLSEFDALQQAGLNGGNAIPRTVGSFDVYELYGEVNVPLLSETFIHSLSLTGAGRISDYSTVGKTYSYNGGVDFSPVEDIRLTAIWARSTRAPNINELFSPPSQNFPTGLIDPCEGVTAATAGKLGEVCRSFAGVNANIAQNGKFTLNQADLQGISGFDRGNPLLGEEKGDSFTARLIINPRSIDALRNFGFTASYYNIRVKDAIVSTPRQFILDQCFKQGEQSFCDFIKRRAAPEGSNSAGSLDEIDSAVTNSGGLKAEGLDFTATYTQEVFSGRLNLSLSYTHLLDGFVIPLPGSDKDFFAGEIGAAKDKFFVSANYSINKVDLTLRGTFIGESFLDDQFLAGFEVERNDPRARIPAEFYADAQIRYRAADEFEFFVGVDNLLGNDPTVIPSGLPGNTTGAETDAGTYDAIGRRFYFGTKLRF</sequence>
<dbReference type="Pfam" id="PF00593">
    <property type="entry name" value="TonB_dep_Rec_b-barrel"/>
    <property type="match status" value="1"/>
</dbReference>
<dbReference type="GO" id="GO:0009279">
    <property type="term" value="C:cell outer membrane"/>
    <property type="evidence" value="ECO:0007669"/>
    <property type="project" value="UniProtKB-SubCell"/>
</dbReference>
<evidence type="ECO:0000256" key="2">
    <source>
        <dbReference type="ARBA" id="ARBA00022448"/>
    </source>
</evidence>
<evidence type="ECO:0000256" key="11">
    <source>
        <dbReference type="RuleBase" id="RU003357"/>
    </source>
</evidence>
<feature type="domain" description="TonB-dependent receptor-like beta-barrel" evidence="13">
    <location>
        <begin position="420"/>
        <end position="940"/>
    </location>
</feature>
<evidence type="ECO:0000313" key="16">
    <source>
        <dbReference type="Proteomes" id="UP000471147"/>
    </source>
</evidence>
<evidence type="ECO:0000256" key="4">
    <source>
        <dbReference type="ARBA" id="ARBA00022692"/>
    </source>
</evidence>
<protein>
    <submittedName>
        <fullName evidence="15">TonB-dependent receptor</fullName>
    </submittedName>
</protein>
<dbReference type="PROSITE" id="PS52016">
    <property type="entry name" value="TONB_DEPENDENT_REC_3"/>
    <property type="match status" value="1"/>
</dbReference>
<keyword evidence="2 9" id="KW-0813">Transport</keyword>
<dbReference type="PANTHER" id="PTHR47234">
    <property type="match status" value="1"/>
</dbReference>
<evidence type="ECO:0000256" key="10">
    <source>
        <dbReference type="PROSITE-ProRule" id="PRU10144"/>
    </source>
</evidence>
<dbReference type="Pfam" id="PF07715">
    <property type="entry name" value="Plug"/>
    <property type="match status" value="1"/>
</dbReference>
<keyword evidence="8 9" id="KW-0998">Cell outer membrane</keyword>
<feature type="domain" description="TonB-dependent receptor plug" evidence="14">
    <location>
        <begin position="56"/>
        <end position="170"/>
    </location>
</feature>
<evidence type="ECO:0000256" key="1">
    <source>
        <dbReference type="ARBA" id="ARBA00004571"/>
    </source>
</evidence>
<feature type="signal peptide" evidence="12">
    <location>
        <begin position="1"/>
        <end position="29"/>
    </location>
</feature>
<evidence type="ECO:0000256" key="5">
    <source>
        <dbReference type="ARBA" id="ARBA00022729"/>
    </source>
</evidence>
<dbReference type="EMBL" id="SDWJ01000001">
    <property type="protein sequence ID" value="MVZ96708.1"/>
    <property type="molecule type" value="Genomic_DNA"/>
</dbReference>
<comment type="similarity">
    <text evidence="9 11">Belongs to the TonB-dependent receptor family.</text>
</comment>
<feature type="chain" id="PRO_5026203463" evidence="12">
    <location>
        <begin position="30"/>
        <end position="981"/>
    </location>
</feature>
<evidence type="ECO:0000259" key="14">
    <source>
        <dbReference type="Pfam" id="PF07715"/>
    </source>
</evidence>
<dbReference type="AlphaFoldDB" id="A0A6I4M2I9"/>
<evidence type="ECO:0000259" key="13">
    <source>
        <dbReference type="Pfam" id="PF00593"/>
    </source>
</evidence>
<dbReference type="Gene3D" id="2.170.130.10">
    <property type="entry name" value="TonB-dependent receptor, plug domain"/>
    <property type="match status" value="1"/>
</dbReference>
<gene>
    <name evidence="15" type="ORF">EUU23_03180</name>
</gene>
<evidence type="ECO:0000256" key="7">
    <source>
        <dbReference type="ARBA" id="ARBA00023136"/>
    </source>
</evidence>
<evidence type="ECO:0000313" key="15">
    <source>
        <dbReference type="EMBL" id="MVZ96708.1"/>
    </source>
</evidence>
<reference evidence="15 16" key="1">
    <citation type="submission" date="2019-01" db="EMBL/GenBank/DDBJ databases">
        <title>Sphingorhabdus lacus sp.nov., isolated from an oligotrophic freshwater lake.</title>
        <authorList>
            <person name="Park M."/>
        </authorList>
    </citation>
    <scope>NUCLEOTIDE SEQUENCE [LARGE SCALE GENOMIC DNA]</scope>
    <source>
        <strain evidence="15 16">IMCC26285</strain>
    </source>
</reference>
<dbReference type="Gene3D" id="2.40.170.20">
    <property type="entry name" value="TonB-dependent receptor, beta-barrel domain"/>
    <property type="match status" value="1"/>
</dbReference>
<dbReference type="PANTHER" id="PTHR47234:SF2">
    <property type="entry name" value="TONB-DEPENDENT RECEPTOR"/>
    <property type="match status" value="1"/>
</dbReference>
<dbReference type="InterPro" id="IPR037066">
    <property type="entry name" value="Plug_dom_sf"/>
</dbReference>
<comment type="caution">
    <text evidence="15">The sequence shown here is derived from an EMBL/GenBank/DDBJ whole genome shotgun (WGS) entry which is preliminary data.</text>
</comment>
<organism evidence="15 16">
    <name type="scientific">Sphingorhabdus profundilacus</name>
    <dbReference type="NCBI Taxonomy" id="2509718"/>
    <lineage>
        <taxon>Bacteria</taxon>
        <taxon>Pseudomonadati</taxon>
        <taxon>Pseudomonadota</taxon>
        <taxon>Alphaproteobacteria</taxon>
        <taxon>Sphingomonadales</taxon>
        <taxon>Sphingomonadaceae</taxon>
        <taxon>Sphingorhabdus</taxon>
    </lineage>
</organism>
<evidence type="ECO:0000256" key="6">
    <source>
        <dbReference type="ARBA" id="ARBA00023077"/>
    </source>
</evidence>
<dbReference type="InterPro" id="IPR000531">
    <property type="entry name" value="Beta-barrel_TonB"/>
</dbReference>
<keyword evidence="7 9" id="KW-0472">Membrane</keyword>
<keyword evidence="15" id="KW-0675">Receptor</keyword>
<dbReference type="InterPro" id="IPR039426">
    <property type="entry name" value="TonB-dep_rcpt-like"/>
</dbReference>
<keyword evidence="4 9" id="KW-0812">Transmembrane</keyword>
<dbReference type="PROSITE" id="PS01156">
    <property type="entry name" value="TONB_DEPENDENT_REC_2"/>
    <property type="match status" value="1"/>
</dbReference>
<evidence type="ECO:0000256" key="8">
    <source>
        <dbReference type="ARBA" id="ARBA00023237"/>
    </source>
</evidence>
<evidence type="ECO:0000256" key="9">
    <source>
        <dbReference type="PROSITE-ProRule" id="PRU01360"/>
    </source>
</evidence>
<name>A0A6I4M2I9_9SPHN</name>
<keyword evidence="16" id="KW-1185">Reference proteome</keyword>
<dbReference type="OrthoDB" id="7051241at2"/>
<evidence type="ECO:0000256" key="3">
    <source>
        <dbReference type="ARBA" id="ARBA00022452"/>
    </source>
</evidence>
<dbReference type="Proteomes" id="UP000471147">
    <property type="component" value="Unassembled WGS sequence"/>
</dbReference>
<accession>A0A6I4M2I9</accession>
<proteinExistence type="inferred from homology"/>
<keyword evidence="6 11" id="KW-0798">TonB box</keyword>
<keyword evidence="3 9" id="KW-1134">Transmembrane beta strand</keyword>
<dbReference type="SUPFAM" id="SSF56935">
    <property type="entry name" value="Porins"/>
    <property type="match status" value="1"/>
</dbReference>
<keyword evidence="5 12" id="KW-0732">Signal</keyword>
<comment type="subcellular location">
    <subcellularLocation>
        <location evidence="1 9">Cell outer membrane</location>
        <topology evidence="1 9">Multi-pass membrane protein</topology>
    </subcellularLocation>
</comment>
<evidence type="ECO:0000256" key="12">
    <source>
        <dbReference type="SAM" id="SignalP"/>
    </source>
</evidence>
<dbReference type="InterPro" id="IPR012910">
    <property type="entry name" value="Plug_dom"/>
</dbReference>
<dbReference type="InterPro" id="IPR010917">
    <property type="entry name" value="TonB_rcpt_CS"/>
</dbReference>
<dbReference type="InterPro" id="IPR036942">
    <property type="entry name" value="Beta-barrel_TonB_sf"/>
</dbReference>
<dbReference type="RefSeq" id="WP_160352665.1">
    <property type="nucleotide sequence ID" value="NZ_SDWJ01000001.1"/>
</dbReference>